<protein>
    <submittedName>
        <fullName evidence="1">Uncharacterized protein</fullName>
    </submittedName>
</protein>
<dbReference type="EMBL" id="BQNB010019796">
    <property type="protein sequence ID" value="GJT89153.1"/>
    <property type="molecule type" value="Genomic_DNA"/>
</dbReference>
<name>A0ABQ5HPS2_9ASTR</name>
<evidence type="ECO:0000313" key="2">
    <source>
        <dbReference type="Proteomes" id="UP001151760"/>
    </source>
</evidence>
<evidence type="ECO:0000313" key="1">
    <source>
        <dbReference type="EMBL" id="GJT89153.1"/>
    </source>
</evidence>
<comment type="caution">
    <text evidence="1">The sequence shown here is derived from an EMBL/GenBank/DDBJ whole genome shotgun (WGS) entry which is preliminary data.</text>
</comment>
<proteinExistence type="predicted"/>
<keyword evidence="2" id="KW-1185">Reference proteome</keyword>
<gene>
    <name evidence="1" type="ORF">Tco_1070870</name>
</gene>
<organism evidence="1 2">
    <name type="scientific">Tanacetum coccineum</name>
    <dbReference type="NCBI Taxonomy" id="301880"/>
    <lineage>
        <taxon>Eukaryota</taxon>
        <taxon>Viridiplantae</taxon>
        <taxon>Streptophyta</taxon>
        <taxon>Embryophyta</taxon>
        <taxon>Tracheophyta</taxon>
        <taxon>Spermatophyta</taxon>
        <taxon>Magnoliopsida</taxon>
        <taxon>eudicotyledons</taxon>
        <taxon>Gunneridae</taxon>
        <taxon>Pentapetalae</taxon>
        <taxon>asterids</taxon>
        <taxon>campanulids</taxon>
        <taxon>Asterales</taxon>
        <taxon>Asteraceae</taxon>
        <taxon>Asteroideae</taxon>
        <taxon>Anthemideae</taxon>
        <taxon>Anthemidinae</taxon>
        <taxon>Tanacetum</taxon>
    </lineage>
</organism>
<reference evidence="1" key="2">
    <citation type="submission" date="2022-01" db="EMBL/GenBank/DDBJ databases">
        <authorList>
            <person name="Yamashiro T."/>
            <person name="Shiraishi A."/>
            <person name="Satake H."/>
            <person name="Nakayama K."/>
        </authorList>
    </citation>
    <scope>NUCLEOTIDE SEQUENCE</scope>
</reference>
<accession>A0ABQ5HPS2</accession>
<dbReference type="Proteomes" id="UP001151760">
    <property type="component" value="Unassembled WGS sequence"/>
</dbReference>
<reference evidence="1" key="1">
    <citation type="journal article" date="2022" name="Int. J. Mol. Sci.">
        <title>Draft Genome of Tanacetum Coccineum: Genomic Comparison of Closely Related Tanacetum-Family Plants.</title>
        <authorList>
            <person name="Yamashiro T."/>
            <person name="Shiraishi A."/>
            <person name="Nakayama K."/>
            <person name="Satake H."/>
        </authorList>
    </citation>
    <scope>NUCLEOTIDE SEQUENCE</scope>
</reference>
<sequence>MLVIRSACPVRDHHSQIIVSRSSFWGKKHCEDNLSELLFNIAFSLFHATVLGCLDDYGVIVDWVELIHIVMVKTVVEVEDCCWDECDEGYERSVSALGYIGLEVWSEVMRIKRIGSSILRGYLGSVGTDTPYLP</sequence>